<keyword evidence="1" id="KW-1133">Transmembrane helix</keyword>
<evidence type="ECO:0000313" key="3">
    <source>
        <dbReference type="EnsemblPlants" id="AES69794"/>
    </source>
</evidence>
<reference evidence="3" key="3">
    <citation type="submission" date="2015-04" db="UniProtKB">
        <authorList>
            <consortium name="EnsemblPlants"/>
        </authorList>
    </citation>
    <scope>IDENTIFICATION</scope>
    <source>
        <strain evidence="3">cv. Jemalong A17</strain>
    </source>
</reference>
<dbReference type="EMBL" id="CM001219">
    <property type="protein sequence ID" value="AES69794.1"/>
    <property type="molecule type" value="Genomic_DNA"/>
</dbReference>
<reference evidence="2 4" key="1">
    <citation type="journal article" date="2011" name="Nature">
        <title>The Medicago genome provides insight into the evolution of rhizobial symbioses.</title>
        <authorList>
            <person name="Young N.D."/>
            <person name="Debelle F."/>
            <person name="Oldroyd G.E."/>
            <person name="Geurts R."/>
            <person name="Cannon S.B."/>
            <person name="Udvardi M.K."/>
            <person name="Benedito V.A."/>
            <person name="Mayer K.F."/>
            <person name="Gouzy J."/>
            <person name="Schoof H."/>
            <person name="Van de Peer Y."/>
            <person name="Proost S."/>
            <person name="Cook D.R."/>
            <person name="Meyers B.C."/>
            <person name="Spannagl M."/>
            <person name="Cheung F."/>
            <person name="De Mita S."/>
            <person name="Krishnakumar V."/>
            <person name="Gundlach H."/>
            <person name="Zhou S."/>
            <person name="Mudge J."/>
            <person name="Bharti A.K."/>
            <person name="Murray J.D."/>
            <person name="Naoumkina M.A."/>
            <person name="Rosen B."/>
            <person name="Silverstein K.A."/>
            <person name="Tang H."/>
            <person name="Rombauts S."/>
            <person name="Zhao P.X."/>
            <person name="Zhou P."/>
            <person name="Barbe V."/>
            <person name="Bardou P."/>
            <person name="Bechner M."/>
            <person name="Bellec A."/>
            <person name="Berger A."/>
            <person name="Berges H."/>
            <person name="Bidwell S."/>
            <person name="Bisseling T."/>
            <person name="Choisne N."/>
            <person name="Couloux A."/>
            <person name="Denny R."/>
            <person name="Deshpande S."/>
            <person name="Dai X."/>
            <person name="Doyle J.J."/>
            <person name="Dudez A.M."/>
            <person name="Farmer A.D."/>
            <person name="Fouteau S."/>
            <person name="Franken C."/>
            <person name="Gibelin C."/>
            <person name="Gish J."/>
            <person name="Goldstein S."/>
            <person name="Gonzalez A.J."/>
            <person name="Green P.J."/>
            <person name="Hallab A."/>
            <person name="Hartog M."/>
            <person name="Hua A."/>
            <person name="Humphray S.J."/>
            <person name="Jeong D.H."/>
            <person name="Jing Y."/>
            <person name="Jocker A."/>
            <person name="Kenton S.M."/>
            <person name="Kim D.J."/>
            <person name="Klee K."/>
            <person name="Lai H."/>
            <person name="Lang C."/>
            <person name="Lin S."/>
            <person name="Macmil S.L."/>
            <person name="Magdelenat G."/>
            <person name="Matthews L."/>
            <person name="McCorrison J."/>
            <person name="Monaghan E.L."/>
            <person name="Mun J.H."/>
            <person name="Najar F.Z."/>
            <person name="Nicholson C."/>
            <person name="Noirot C."/>
            <person name="O'Bleness M."/>
            <person name="Paule C.R."/>
            <person name="Poulain J."/>
            <person name="Prion F."/>
            <person name="Qin B."/>
            <person name="Qu C."/>
            <person name="Retzel E.F."/>
            <person name="Riddle C."/>
            <person name="Sallet E."/>
            <person name="Samain S."/>
            <person name="Samson N."/>
            <person name="Sanders I."/>
            <person name="Saurat O."/>
            <person name="Scarpelli C."/>
            <person name="Schiex T."/>
            <person name="Segurens B."/>
            <person name="Severin A.J."/>
            <person name="Sherrier D.J."/>
            <person name="Shi R."/>
            <person name="Sims S."/>
            <person name="Singer S.R."/>
            <person name="Sinharoy S."/>
            <person name="Sterck L."/>
            <person name="Viollet A."/>
            <person name="Wang B.B."/>
            <person name="Wang K."/>
            <person name="Wang M."/>
            <person name="Wang X."/>
            <person name="Warfsmann J."/>
            <person name="Weissenbach J."/>
            <person name="White D.D."/>
            <person name="White J.D."/>
            <person name="Wiley G.B."/>
            <person name="Wincker P."/>
            <person name="Xing Y."/>
            <person name="Yang L."/>
            <person name="Yao Z."/>
            <person name="Ying F."/>
            <person name="Zhai J."/>
            <person name="Zhou L."/>
            <person name="Zuber A."/>
            <person name="Denarie J."/>
            <person name="Dixon R.A."/>
            <person name="May G.D."/>
            <person name="Schwartz D.C."/>
            <person name="Rogers J."/>
            <person name="Quetier F."/>
            <person name="Town C.D."/>
            <person name="Roe B.A."/>
        </authorList>
    </citation>
    <scope>NUCLEOTIDE SEQUENCE [LARGE SCALE GENOMIC DNA]</scope>
    <source>
        <strain evidence="2">A17</strain>
        <strain evidence="3 4">cv. Jemalong A17</strain>
    </source>
</reference>
<reference evidence="2 4" key="2">
    <citation type="journal article" date="2014" name="BMC Genomics">
        <title>An improved genome release (version Mt4.0) for the model legume Medicago truncatula.</title>
        <authorList>
            <person name="Tang H."/>
            <person name="Krishnakumar V."/>
            <person name="Bidwell S."/>
            <person name="Rosen B."/>
            <person name="Chan A."/>
            <person name="Zhou S."/>
            <person name="Gentzbittel L."/>
            <person name="Childs K.L."/>
            <person name="Yandell M."/>
            <person name="Gundlach H."/>
            <person name="Mayer K.F."/>
            <person name="Schwartz D.C."/>
            <person name="Town C.D."/>
        </authorList>
    </citation>
    <scope>GENOME REANNOTATION</scope>
    <source>
        <strain evidence="3 4">cv. Jemalong A17</strain>
    </source>
</reference>
<evidence type="ECO:0000256" key="1">
    <source>
        <dbReference type="SAM" id="Phobius"/>
    </source>
</evidence>
<dbReference type="PaxDb" id="3880-AES69794"/>
<dbReference type="HOGENOM" id="CLU_1386025_0_0_1"/>
<dbReference type="AlphaFoldDB" id="G7IZM9"/>
<evidence type="ECO:0000313" key="2">
    <source>
        <dbReference type="EMBL" id="AES69794.1"/>
    </source>
</evidence>
<gene>
    <name evidence="2" type="ordered locus">MTR_3g034940</name>
</gene>
<name>G7IZM9_MEDTR</name>
<dbReference type="Proteomes" id="UP000002051">
    <property type="component" value="Chromosome 3"/>
</dbReference>
<evidence type="ECO:0000313" key="4">
    <source>
        <dbReference type="Proteomes" id="UP000002051"/>
    </source>
</evidence>
<protein>
    <submittedName>
        <fullName evidence="2">Transmembrane protein, putative</fullName>
    </submittedName>
</protein>
<feature type="transmembrane region" description="Helical" evidence="1">
    <location>
        <begin position="169"/>
        <end position="192"/>
    </location>
</feature>
<dbReference type="EnsemblPlants" id="AES69794">
    <property type="protein sequence ID" value="AES69794"/>
    <property type="gene ID" value="MTR_3g034940"/>
</dbReference>
<sequence>MHKFSPLTFSPTKLILPLLSTPQYAFTINNTKHKTKRASTTQTRITCNKLPPPSFIINLLSPSFTINNTVVHQINTTVIHHHHHHRRFSSTSSSSFAFSSFAITITETKRSQPRRKPSLCLSRRLNCSDSIPLTLLSCSRWNLLRRGFPARSRRDSTAPTLLRLNCSNVALLLAFTLASTWFSGLISPAFTLSRRSG</sequence>
<proteinExistence type="predicted"/>
<keyword evidence="4" id="KW-1185">Reference proteome</keyword>
<keyword evidence="1" id="KW-0472">Membrane</keyword>
<keyword evidence="1 2" id="KW-0812">Transmembrane</keyword>
<accession>G7IZM9</accession>
<organism evidence="2 4">
    <name type="scientific">Medicago truncatula</name>
    <name type="common">Barrel medic</name>
    <name type="synonym">Medicago tribuloides</name>
    <dbReference type="NCBI Taxonomy" id="3880"/>
    <lineage>
        <taxon>Eukaryota</taxon>
        <taxon>Viridiplantae</taxon>
        <taxon>Streptophyta</taxon>
        <taxon>Embryophyta</taxon>
        <taxon>Tracheophyta</taxon>
        <taxon>Spermatophyta</taxon>
        <taxon>Magnoliopsida</taxon>
        <taxon>eudicotyledons</taxon>
        <taxon>Gunneridae</taxon>
        <taxon>Pentapetalae</taxon>
        <taxon>rosids</taxon>
        <taxon>fabids</taxon>
        <taxon>Fabales</taxon>
        <taxon>Fabaceae</taxon>
        <taxon>Papilionoideae</taxon>
        <taxon>50 kb inversion clade</taxon>
        <taxon>NPAAA clade</taxon>
        <taxon>Hologalegina</taxon>
        <taxon>IRL clade</taxon>
        <taxon>Trifolieae</taxon>
        <taxon>Medicago</taxon>
    </lineage>
</organism>